<keyword evidence="3" id="KW-0813">Transport</keyword>
<dbReference type="SUPFAM" id="SSF74653">
    <property type="entry name" value="TolA/TonB C-terminal domain"/>
    <property type="match status" value="2"/>
</dbReference>
<protein>
    <recommendedName>
        <fullName evidence="10">TonB C-terminal domain-containing protein</fullName>
    </recommendedName>
</protein>
<accession>A0A2Z4AIC5</accession>
<dbReference type="InterPro" id="IPR037682">
    <property type="entry name" value="TonB_C"/>
</dbReference>
<dbReference type="EMBL" id="CP029803">
    <property type="protein sequence ID" value="AWT60114.1"/>
    <property type="molecule type" value="Genomic_DNA"/>
</dbReference>
<keyword evidence="8" id="KW-1133">Transmembrane helix</keyword>
<evidence type="ECO:0000256" key="4">
    <source>
        <dbReference type="ARBA" id="ARBA00022475"/>
    </source>
</evidence>
<dbReference type="GO" id="GO:0015031">
    <property type="term" value="P:protein transport"/>
    <property type="evidence" value="ECO:0007669"/>
    <property type="project" value="UniProtKB-KW"/>
</dbReference>
<dbReference type="KEGG" id="mtar:DF168_01315"/>
<name>A0A2Z4AIC5_9BACT</name>
<evidence type="ECO:0000256" key="8">
    <source>
        <dbReference type="ARBA" id="ARBA00022989"/>
    </source>
</evidence>
<sequence>MKIRPLSIFPYIVATFLTFNSAIQGALAPVHMMQPDYPDELMSTGFEGDATLKVTVTTEGTVGKCEVISSDHELLGIAAKEAVQQWIFTPHEVGGKPVEKEVQIPFKFRLSEKQRAALKLKKLNALFGREVFQPLDPSIEIIVAEDLSENPRPTIPIIPIYPQELRGSGKKGKVVLKFYLDGEGKVINPSVLSSSDPAFEPNALASLIRGEYEQQKWGEQPIYVEMQCSVEFLEPAKEELKIEAEKEENSK</sequence>
<evidence type="ECO:0000256" key="7">
    <source>
        <dbReference type="ARBA" id="ARBA00022927"/>
    </source>
</evidence>
<dbReference type="InterPro" id="IPR006260">
    <property type="entry name" value="TonB/TolA_C"/>
</dbReference>
<keyword evidence="4" id="KW-1003">Cell membrane</keyword>
<evidence type="ECO:0000256" key="3">
    <source>
        <dbReference type="ARBA" id="ARBA00022448"/>
    </source>
</evidence>
<evidence type="ECO:0000313" key="12">
    <source>
        <dbReference type="Proteomes" id="UP000247465"/>
    </source>
</evidence>
<dbReference type="GO" id="GO:0098797">
    <property type="term" value="C:plasma membrane protein complex"/>
    <property type="evidence" value="ECO:0007669"/>
    <property type="project" value="TreeGrafter"/>
</dbReference>
<dbReference type="AlphaFoldDB" id="A0A2Z4AIC5"/>
<dbReference type="InterPro" id="IPR051045">
    <property type="entry name" value="TonB-dependent_transducer"/>
</dbReference>
<dbReference type="Pfam" id="PF03544">
    <property type="entry name" value="TonB_C"/>
    <property type="match status" value="2"/>
</dbReference>
<evidence type="ECO:0000256" key="6">
    <source>
        <dbReference type="ARBA" id="ARBA00022692"/>
    </source>
</evidence>
<evidence type="ECO:0000259" key="10">
    <source>
        <dbReference type="PROSITE" id="PS52015"/>
    </source>
</evidence>
<dbReference type="PROSITE" id="PS52015">
    <property type="entry name" value="TONB_CTD"/>
    <property type="match status" value="2"/>
</dbReference>
<keyword evidence="5" id="KW-0997">Cell inner membrane</keyword>
<evidence type="ECO:0000313" key="11">
    <source>
        <dbReference type="EMBL" id="AWT60114.1"/>
    </source>
</evidence>
<gene>
    <name evidence="11" type="ORF">DF168_01315</name>
</gene>
<evidence type="ECO:0000256" key="1">
    <source>
        <dbReference type="ARBA" id="ARBA00004383"/>
    </source>
</evidence>
<keyword evidence="6" id="KW-0812">Transmembrane</keyword>
<keyword evidence="9" id="KW-0472">Membrane</keyword>
<comment type="subcellular location">
    <subcellularLocation>
        <location evidence="1">Cell inner membrane</location>
        <topology evidence="1">Single-pass membrane protein</topology>
        <orientation evidence="1">Periplasmic side</orientation>
    </subcellularLocation>
</comment>
<evidence type="ECO:0000256" key="5">
    <source>
        <dbReference type="ARBA" id="ARBA00022519"/>
    </source>
</evidence>
<proteinExistence type="inferred from homology"/>
<feature type="domain" description="TonB C-terminal" evidence="10">
    <location>
        <begin position="22"/>
        <end position="117"/>
    </location>
</feature>
<dbReference type="Gene3D" id="3.30.1150.10">
    <property type="match status" value="2"/>
</dbReference>
<dbReference type="NCBIfam" id="TIGR01352">
    <property type="entry name" value="tonB_Cterm"/>
    <property type="match status" value="2"/>
</dbReference>
<dbReference type="GO" id="GO:0055085">
    <property type="term" value="P:transmembrane transport"/>
    <property type="evidence" value="ECO:0007669"/>
    <property type="project" value="InterPro"/>
</dbReference>
<comment type="similarity">
    <text evidence="2">Belongs to the TonB family.</text>
</comment>
<keyword evidence="7" id="KW-0653">Protein transport</keyword>
<feature type="domain" description="TonB C-terminal" evidence="10">
    <location>
        <begin position="146"/>
        <end position="241"/>
    </location>
</feature>
<evidence type="ECO:0000256" key="2">
    <source>
        <dbReference type="ARBA" id="ARBA00006555"/>
    </source>
</evidence>
<dbReference type="GO" id="GO:0031992">
    <property type="term" value="F:energy transducer activity"/>
    <property type="evidence" value="ECO:0007669"/>
    <property type="project" value="TreeGrafter"/>
</dbReference>
<dbReference type="PANTHER" id="PTHR33446:SF2">
    <property type="entry name" value="PROTEIN TONB"/>
    <property type="match status" value="1"/>
</dbReference>
<reference evidence="11 12" key="1">
    <citation type="submission" date="2018-06" db="EMBL/GenBank/DDBJ databases">
        <title>Draft Genome Sequence of a Novel Marine Bacterium Related to the Verrucomicrobia.</title>
        <authorList>
            <person name="Vosseberg J."/>
            <person name="Martijn J."/>
            <person name="Ettema T.J.G."/>
        </authorList>
    </citation>
    <scope>NUCLEOTIDE SEQUENCE [LARGE SCALE GENOMIC DNA]</scope>
    <source>
        <strain evidence="11">TARA_B100001123</strain>
    </source>
</reference>
<organism evidence="11 12">
    <name type="scientific">Candidatus Moanibacter tarae</name>
    <dbReference type="NCBI Taxonomy" id="2200854"/>
    <lineage>
        <taxon>Bacteria</taxon>
        <taxon>Pseudomonadati</taxon>
        <taxon>Verrucomicrobiota</taxon>
        <taxon>Opitutia</taxon>
        <taxon>Puniceicoccales</taxon>
        <taxon>Puniceicoccales incertae sedis</taxon>
        <taxon>Candidatus Moanibacter</taxon>
    </lineage>
</organism>
<dbReference type="Proteomes" id="UP000247465">
    <property type="component" value="Chromosome"/>
</dbReference>
<evidence type="ECO:0000256" key="9">
    <source>
        <dbReference type="ARBA" id="ARBA00023136"/>
    </source>
</evidence>
<dbReference type="PANTHER" id="PTHR33446">
    <property type="entry name" value="PROTEIN TONB-RELATED"/>
    <property type="match status" value="1"/>
</dbReference>